<dbReference type="EMBL" id="JYDO01000034">
    <property type="protein sequence ID" value="KRZ75805.1"/>
    <property type="molecule type" value="Genomic_DNA"/>
</dbReference>
<proteinExistence type="predicted"/>
<gene>
    <name evidence="1" type="ORF">T10_1816</name>
</gene>
<name>A0A0V1MVJ8_9BILA</name>
<protein>
    <submittedName>
        <fullName evidence="1">Uncharacterized protein</fullName>
    </submittedName>
</protein>
<organism evidence="1 2">
    <name type="scientific">Trichinella papuae</name>
    <dbReference type="NCBI Taxonomy" id="268474"/>
    <lineage>
        <taxon>Eukaryota</taxon>
        <taxon>Metazoa</taxon>
        <taxon>Ecdysozoa</taxon>
        <taxon>Nematoda</taxon>
        <taxon>Enoplea</taxon>
        <taxon>Dorylaimia</taxon>
        <taxon>Trichinellida</taxon>
        <taxon>Trichinellidae</taxon>
        <taxon>Trichinella</taxon>
    </lineage>
</organism>
<evidence type="ECO:0000313" key="1">
    <source>
        <dbReference type="EMBL" id="KRZ75805.1"/>
    </source>
</evidence>
<dbReference type="AlphaFoldDB" id="A0A0V1MVJ8"/>
<accession>A0A0V1MVJ8</accession>
<reference evidence="1 2" key="1">
    <citation type="submission" date="2015-01" db="EMBL/GenBank/DDBJ databases">
        <title>Evolution of Trichinella species and genotypes.</title>
        <authorList>
            <person name="Korhonen P.K."/>
            <person name="Edoardo P."/>
            <person name="Giuseppe L.R."/>
            <person name="Gasser R.B."/>
        </authorList>
    </citation>
    <scope>NUCLEOTIDE SEQUENCE [LARGE SCALE GENOMIC DNA]</scope>
    <source>
        <strain evidence="1">ISS1980</strain>
    </source>
</reference>
<sequence length="70" mass="7904">MSVNAPGHYGADSDGLFDQQYTLTSTLYSCLLCIVQVNWTVPLMSPMLTNYQKTTKDQGNGRFDQWPKNL</sequence>
<comment type="caution">
    <text evidence="1">The sequence shown here is derived from an EMBL/GenBank/DDBJ whole genome shotgun (WGS) entry which is preliminary data.</text>
</comment>
<keyword evidence="2" id="KW-1185">Reference proteome</keyword>
<dbReference type="Proteomes" id="UP000054843">
    <property type="component" value="Unassembled WGS sequence"/>
</dbReference>
<evidence type="ECO:0000313" key="2">
    <source>
        <dbReference type="Proteomes" id="UP000054843"/>
    </source>
</evidence>